<dbReference type="CDD" id="cd14814">
    <property type="entry name" value="Peptidase_M15"/>
    <property type="match status" value="1"/>
</dbReference>
<dbReference type="InterPro" id="IPR028994">
    <property type="entry name" value="Integrin_alpha_N"/>
</dbReference>
<dbReference type="InterPro" id="IPR009045">
    <property type="entry name" value="Zn_M74/Hedgehog-like"/>
</dbReference>
<keyword evidence="2" id="KW-0121">Carboxypeptidase</keyword>
<evidence type="ECO:0000256" key="1">
    <source>
        <dbReference type="ARBA" id="ARBA00022729"/>
    </source>
</evidence>
<dbReference type="InterPro" id="IPR006311">
    <property type="entry name" value="TAT_signal"/>
</dbReference>
<dbReference type="Pfam" id="PF13517">
    <property type="entry name" value="FG-GAP_3"/>
    <property type="match status" value="2"/>
</dbReference>
<dbReference type="PANTHER" id="PTHR44103:SF1">
    <property type="entry name" value="PROPROTEIN CONVERTASE P"/>
    <property type="match status" value="1"/>
</dbReference>
<dbReference type="SUPFAM" id="SSF69318">
    <property type="entry name" value="Integrin alpha N-terminal domain"/>
    <property type="match status" value="1"/>
</dbReference>
<dbReference type="GO" id="GO:0004180">
    <property type="term" value="F:carboxypeptidase activity"/>
    <property type="evidence" value="ECO:0007669"/>
    <property type="project" value="UniProtKB-KW"/>
</dbReference>
<proteinExistence type="predicted"/>
<keyword evidence="3" id="KW-1185">Reference proteome</keyword>
<dbReference type="Proteomes" id="UP000184699">
    <property type="component" value="Unassembled WGS sequence"/>
</dbReference>
<dbReference type="PANTHER" id="PTHR44103">
    <property type="entry name" value="PROPROTEIN CONVERTASE P"/>
    <property type="match status" value="1"/>
</dbReference>
<gene>
    <name evidence="2" type="ORF">SAMN05443544_1214</name>
</gene>
<evidence type="ECO:0000313" key="3">
    <source>
        <dbReference type="Proteomes" id="UP000184699"/>
    </source>
</evidence>
<dbReference type="STRING" id="232089.SAMN05443544_1214"/>
<dbReference type="Gene3D" id="2.20.25.650">
    <property type="entry name" value="Tachylectin-2-like"/>
    <property type="match status" value="1"/>
</dbReference>
<dbReference type="Gene3D" id="3.30.1380.10">
    <property type="match status" value="1"/>
</dbReference>
<name>A0A1N6E8I8_9MICO</name>
<organism evidence="2 3">
    <name type="scientific">Agromyces cerinus subsp. cerinus</name>
    <dbReference type="NCBI Taxonomy" id="232089"/>
    <lineage>
        <taxon>Bacteria</taxon>
        <taxon>Bacillati</taxon>
        <taxon>Actinomycetota</taxon>
        <taxon>Actinomycetes</taxon>
        <taxon>Micrococcales</taxon>
        <taxon>Microbacteriaceae</taxon>
        <taxon>Agromyces</taxon>
    </lineage>
</organism>
<evidence type="ECO:0000313" key="2">
    <source>
        <dbReference type="EMBL" id="SIN79365.1"/>
    </source>
</evidence>
<dbReference type="PROSITE" id="PS51318">
    <property type="entry name" value="TAT"/>
    <property type="match status" value="1"/>
</dbReference>
<keyword evidence="2" id="KW-0645">Protease</keyword>
<dbReference type="InterPro" id="IPR013517">
    <property type="entry name" value="FG-GAP"/>
</dbReference>
<dbReference type="AlphaFoldDB" id="A0A1N6E8I8"/>
<dbReference type="EMBL" id="FSRJ01000001">
    <property type="protein sequence ID" value="SIN79365.1"/>
    <property type="molecule type" value="Genomic_DNA"/>
</dbReference>
<reference evidence="3" key="1">
    <citation type="submission" date="2016-11" db="EMBL/GenBank/DDBJ databases">
        <authorList>
            <person name="Varghese N."/>
            <person name="Submissions S."/>
        </authorList>
    </citation>
    <scope>NUCLEOTIDE SEQUENCE [LARGE SCALE GENOMIC DNA]</scope>
    <source>
        <strain evidence="3">DSM 8595</strain>
    </source>
</reference>
<keyword evidence="2" id="KW-0378">Hydrolase</keyword>
<protein>
    <submittedName>
        <fullName evidence="2">D-alanyl-D-alanine carboxypeptidase</fullName>
    </submittedName>
</protein>
<accession>A0A1N6E8I8</accession>
<dbReference type="SUPFAM" id="SSF55166">
    <property type="entry name" value="Hedgehog/DD-peptidase"/>
    <property type="match status" value="1"/>
</dbReference>
<sequence>MMWHYGGPSAVEREPVMQETQGGIGRRTLLAGAIAVGAAAMIEQLAAPAALADWPNGQLPASALTWVPGSSGSVPLEKACASAWLSMVAACRQDIGLNMVVTSPDGGYRDLAMQQALIDDPQGPVPIAGLGRSSHGWGSAIDIWARDMDWMRANAGRFGFSQTWSSEPWHWQWGGTPAGVDYEGEKSPRVNVSDFSGDGAADVLGVNAAGNLMYYAHNGSGLSAPVQIGNGWGTFKHVMAADFSGDGKADVLGVNAEGNLMYYPHNGTGLSAPVQIGNGWGAFKHVMAADFSGDGKADVLGVNAEGNLMYYPHNGTGLSAPIQIGNGWGTFKHVMAADFSGDGAADVLGVNAEGNLMYYPHNGTGLSAPIQIGNGWGTFKHVWASDFSGDGKADVLGVNAAGNLMYYPHNGSGLSAPIQIGNGWGSFIHVM</sequence>
<keyword evidence="1" id="KW-0732">Signal</keyword>